<reference evidence="2 3" key="1">
    <citation type="submission" date="2016-10" db="EMBL/GenBank/DDBJ databases">
        <authorList>
            <person name="de Groot N.N."/>
        </authorList>
    </citation>
    <scope>NUCLEOTIDE SEQUENCE [LARGE SCALE GENOMIC DNA]</scope>
    <source>
        <strain evidence="2 3">DSM 22024</strain>
    </source>
</reference>
<evidence type="ECO:0000313" key="3">
    <source>
        <dbReference type="Proteomes" id="UP000198983"/>
    </source>
</evidence>
<gene>
    <name evidence="2" type="ORF">SAMN04489717_0682</name>
</gene>
<evidence type="ECO:0000256" key="1">
    <source>
        <dbReference type="SAM" id="Phobius"/>
    </source>
</evidence>
<keyword evidence="3" id="KW-1185">Reference proteome</keyword>
<proteinExistence type="predicted"/>
<organism evidence="2 3">
    <name type="scientific">Actinopolymorpha singaporensis</name>
    <dbReference type="NCBI Taxonomy" id="117157"/>
    <lineage>
        <taxon>Bacteria</taxon>
        <taxon>Bacillati</taxon>
        <taxon>Actinomycetota</taxon>
        <taxon>Actinomycetes</taxon>
        <taxon>Propionibacteriales</taxon>
        <taxon>Actinopolymorphaceae</taxon>
        <taxon>Actinopolymorpha</taxon>
    </lineage>
</organism>
<name>A0A1H1M5M2_9ACTN</name>
<dbReference type="RefSeq" id="WP_092650471.1">
    <property type="nucleotide sequence ID" value="NZ_LT629732.1"/>
</dbReference>
<feature type="transmembrane region" description="Helical" evidence="1">
    <location>
        <begin position="65"/>
        <end position="84"/>
    </location>
</feature>
<dbReference type="EMBL" id="LT629732">
    <property type="protein sequence ID" value="SDR81950.1"/>
    <property type="molecule type" value="Genomic_DNA"/>
</dbReference>
<keyword evidence="1" id="KW-0812">Transmembrane</keyword>
<accession>A0A1H1M5M2</accession>
<evidence type="ECO:0000313" key="2">
    <source>
        <dbReference type="EMBL" id="SDR81950.1"/>
    </source>
</evidence>
<feature type="transmembrane region" description="Helical" evidence="1">
    <location>
        <begin position="12"/>
        <end position="30"/>
    </location>
</feature>
<keyword evidence="1" id="KW-0472">Membrane</keyword>
<sequence>MSEPGSNTNGNVRILGIGMILLAAVLLLGISILLAPFGPLAFALVALISGIVAKKRGYKREVFHLLYGVAAVFFLVFLLVELVTPAPW</sequence>
<protein>
    <submittedName>
        <fullName evidence="2">Uncharacterized protein</fullName>
    </submittedName>
</protein>
<keyword evidence="1" id="KW-1133">Transmembrane helix</keyword>
<dbReference type="AlphaFoldDB" id="A0A1H1M5M2"/>
<dbReference type="Proteomes" id="UP000198983">
    <property type="component" value="Chromosome I"/>
</dbReference>